<proteinExistence type="predicted"/>
<feature type="compositionally biased region" description="Low complexity" evidence="1">
    <location>
        <begin position="1"/>
        <end position="22"/>
    </location>
</feature>
<feature type="compositionally biased region" description="Basic and acidic residues" evidence="1">
    <location>
        <begin position="38"/>
        <end position="48"/>
    </location>
</feature>
<dbReference type="Proteomes" id="UP001085076">
    <property type="component" value="Miscellaneous, Linkage group lg05"/>
</dbReference>
<dbReference type="OrthoDB" id="1938687at2759"/>
<protein>
    <submittedName>
        <fullName evidence="3">Uncharacterized protein</fullName>
    </submittedName>
</protein>
<feature type="region of interest" description="Disordered" evidence="1">
    <location>
        <begin position="1"/>
        <end position="59"/>
    </location>
</feature>
<evidence type="ECO:0000313" key="4">
    <source>
        <dbReference type="Proteomes" id="UP001085076"/>
    </source>
</evidence>
<reference evidence="3" key="1">
    <citation type="submission" date="2021-03" db="EMBL/GenBank/DDBJ databases">
        <authorList>
            <person name="Li Z."/>
            <person name="Yang C."/>
        </authorList>
    </citation>
    <scope>NUCLEOTIDE SEQUENCE</scope>
    <source>
        <strain evidence="3">Dzin_1.0</strain>
        <tissue evidence="3">Leaf</tissue>
    </source>
</reference>
<evidence type="ECO:0000256" key="1">
    <source>
        <dbReference type="SAM" id="MobiDB-lite"/>
    </source>
</evidence>
<gene>
    <name evidence="3" type="ORF">J5N97_019374</name>
</gene>
<reference evidence="3" key="2">
    <citation type="journal article" date="2022" name="Hortic Res">
        <title>The genome of Dioscorea zingiberensis sheds light on the biosynthesis, origin and evolution of the medicinally important diosgenin saponins.</title>
        <authorList>
            <person name="Li Y."/>
            <person name="Tan C."/>
            <person name="Li Z."/>
            <person name="Guo J."/>
            <person name="Li S."/>
            <person name="Chen X."/>
            <person name="Wang C."/>
            <person name="Dai X."/>
            <person name="Yang H."/>
            <person name="Song W."/>
            <person name="Hou L."/>
            <person name="Xu J."/>
            <person name="Tong Z."/>
            <person name="Xu A."/>
            <person name="Yuan X."/>
            <person name="Wang W."/>
            <person name="Yang Q."/>
            <person name="Chen L."/>
            <person name="Sun Z."/>
            <person name="Wang K."/>
            <person name="Pan B."/>
            <person name="Chen J."/>
            <person name="Bao Y."/>
            <person name="Liu F."/>
            <person name="Qi X."/>
            <person name="Gang D.R."/>
            <person name="Wen J."/>
            <person name="Li J."/>
        </authorList>
    </citation>
    <scope>NUCLEOTIDE SEQUENCE</scope>
    <source>
        <strain evidence="3">Dzin_1.0</strain>
    </source>
</reference>
<evidence type="ECO:0000256" key="2">
    <source>
        <dbReference type="SAM" id="Phobius"/>
    </source>
</evidence>
<evidence type="ECO:0000313" key="3">
    <source>
        <dbReference type="EMBL" id="KAJ0971415.1"/>
    </source>
</evidence>
<name>A0A9D5HCM0_9LILI</name>
<feature type="region of interest" description="Disordered" evidence="1">
    <location>
        <begin position="133"/>
        <end position="166"/>
    </location>
</feature>
<sequence length="453" mass="51106">MDSCKSSKCSSNSRNSTNSNPSDHQRRNLQESNENDEPNPKRPLEKHSKTGIVSLGNKKKILAERNDGFSPDCDENIFRREASAVHLCSDSRSPAPYDPVINYTSPRPLFLRYNPNRGREILRRIEGELKNEKVSSELLPASSEECVEDDEEDDDEEEEEEEEVFEEKPQFIEEIFLDSSNVDVFREGVDIKRVEDEILKVGIGEEINSAEKEEQETLPLVENEISSEKEKIVSIEVMEKKDGLNEFGQDSHNQLVSLMPLADGNPEERQPPAIFSNSEKVLNDANLLLLLLTTFSAVLVGILVHLCRRPKSGPAAVPIEIEAKITDPNATLQIEKDNVSAVKLEHKHKEFHGSRPPIVELLGEFSLDNLDSKKGENLQMVQYQRKKVMKKPSTSVNMIYQSSSMKSSAAVESTTTPEKPLWKEDEEINKGVSTTPLRRSNRIRNRNASPLNS</sequence>
<dbReference type="PANTHER" id="PTHR34775">
    <property type="entry name" value="TRANSMEMBRANE PROTEIN"/>
    <property type="match status" value="1"/>
</dbReference>
<feature type="transmembrane region" description="Helical" evidence="2">
    <location>
        <begin position="287"/>
        <end position="306"/>
    </location>
</feature>
<keyword evidence="2" id="KW-0812">Transmembrane</keyword>
<feature type="region of interest" description="Disordered" evidence="1">
    <location>
        <begin position="403"/>
        <end position="453"/>
    </location>
</feature>
<dbReference type="PANTHER" id="PTHR34775:SF4">
    <property type="entry name" value="TRANSMEMBRANE PROTEIN"/>
    <property type="match status" value="1"/>
</dbReference>
<comment type="caution">
    <text evidence="3">The sequence shown here is derived from an EMBL/GenBank/DDBJ whole genome shotgun (WGS) entry which is preliminary data.</text>
</comment>
<dbReference type="EMBL" id="JAGGNH010000005">
    <property type="protein sequence ID" value="KAJ0971415.1"/>
    <property type="molecule type" value="Genomic_DNA"/>
</dbReference>
<feature type="compositionally biased region" description="Acidic residues" evidence="1">
    <location>
        <begin position="145"/>
        <end position="165"/>
    </location>
</feature>
<organism evidence="3 4">
    <name type="scientific">Dioscorea zingiberensis</name>
    <dbReference type="NCBI Taxonomy" id="325984"/>
    <lineage>
        <taxon>Eukaryota</taxon>
        <taxon>Viridiplantae</taxon>
        <taxon>Streptophyta</taxon>
        <taxon>Embryophyta</taxon>
        <taxon>Tracheophyta</taxon>
        <taxon>Spermatophyta</taxon>
        <taxon>Magnoliopsida</taxon>
        <taxon>Liliopsida</taxon>
        <taxon>Dioscoreales</taxon>
        <taxon>Dioscoreaceae</taxon>
        <taxon>Dioscorea</taxon>
    </lineage>
</organism>
<keyword evidence="2" id="KW-0472">Membrane</keyword>
<keyword evidence="4" id="KW-1185">Reference proteome</keyword>
<accession>A0A9D5HCM0</accession>
<feature type="compositionally biased region" description="Low complexity" evidence="1">
    <location>
        <begin position="403"/>
        <end position="413"/>
    </location>
</feature>
<keyword evidence="2" id="KW-1133">Transmembrane helix</keyword>
<dbReference type="AlphaFoldDB" id="A0A9D5HCM0"/>